<feature type="DNA-binding region" description="H-T-H motif" evidence="5">
    <location>
        <begin position="18"/>
        <end position="37"/>
    </location>
</feature>
<dbReference type="PANTHER" id="PTHR30055">
    <property type="entry name" value="HTH-TYPE TRANSCRIPTIONAL REGULATOR RUTR"/>
    <property type="match status" value="1"/>
</dbReference>
<sequence>MLEAAVVLLCDGGLSAATLAAIGERAGYSRGLVTHRFGTKAGLLGHLHDQVVADWIARVQQAVGDSVGVVALLRVIDALHGFIEEAPDEMRVMYQLRYASIDPGAEFRANVANAHKAQRRDVQRWIERGQQVGAIDETHDAVLAAELFCATVDGLIYRWLVNPGLPVRELHALLKRQTLDLFSRSSPAC</sequence>
<dbReference type="InterPro" id="IPR009057">
    <property type="entry name" value="Homeodomain-like_sf"/>
</dbReference>
<evidence type="ECO:0000256" key="5">
    <source>
        <dbReference type="PROSITE-ProRule" id="PRU00335"/>
    </source>
</evidence>
<dbReference type="InterPro" id="IPR039538">
    <property type="entry name" value="BetI_C"/>
</dbReference>
<dbReference type="InterPro" id="IPR050109">
    <property type="entry name" value="HTH-type_TetR-like_transc_reg"/>
</dbReference>
<name>A0A969WDA1_9GAMM</name>
<evidence type="ECO:0000256" key="3">
    <source>
        <dbReference type="ARBA" id="ARBA00023125"/>
    </source>
</evidence>
<evidence type="ECO:0000313" key="8">
    <source>
        <dbReference type="Proteomes" id="UP000653472"/>
    </source>
</evidence>
<dbReference type="Pfam" id="PF13977">
    <property type="entry name" value="TetR_C_6"/>
    <property type="match status" value="1"/>
</dbReference>
<keyword evidence="1" id="KW-0678">Repressor</keyword>
<keyword evidence="8" id="KW-1185">Reference proteome</keyword>
<dbReference type="InterPro" id="IPR001647">
    <property type="entry name" value="HTH_TetR"/>
</dbReference>
<reference evidence="7" key="1">
    <citation type="submission" date="2020-03" db="EMBL/GenBank/DDBJ databases">
        <title>Solimonas marina sp. nov., isolated from deep seawater of the Pacific Ocean.</title>
        <authorList>
            <person name="Liu X."/>
            <person name="Lai Q."/>
            <person name="Sun F."/>
            <person name="Gai Y."/>
            <person name="Li G."/>
            <person name="Shao Z."/>
        </authorList>
    </citation>
    <scope>NUCLEOTIDE SEQUENCE</scope>
    <source>
        <strain evidence="7">C16B3</strain>
    </source>
</reference>
<protein>
    <submittedName>
        <fullName evidence="7">TetR/AcrR family transcriptional regulator</fullName>
    </submittedName>
</protein>
<evidence type="ECO:0000256" key="1">
    <source>
        <dbReference type="ARBA" id="ARBA00022491"/>
    </source>
</evidence>
<feature type="domain" description="HTH tetR-type" evidence="6">
    <location>
        <begin position="1"/>
        <end position="55"/>
    </location>
</feature>
<accession>A0A969WDA1</accession>
<dbReference type="Gene3D" id="1.10.357.10">
    <property type="entry name" value="Tetracycline Repressor, domain 2"/>
    <property type="match status" value="1"/>
</dbReference>
<gene>
    <name evidence="7" type="ORF">G7Y82_16750</name>
</gene>
<evidence type="ECO:0000256" key="4">
    <source>
        <dbReference type="ARBA" id="ARBA00023163"/>
    </source>
</evidence>
<dbReference type="EMBL" id="JAAVXB010000011">
    <property type="protein sequence ID" value="NKF23965.1"/>
    <property type="molecule type" value="Genomic_DNA"/>
</dbReference>
<dbReference type="Pfam" id="PF00440">
    <property type="entry name" value="TetR_N"/>
    <property type="match status" value="1"/>
</dbReference>
<dbReference type="GO" id="GO:0000976">
    <property type="term" value="F:transcription cis-regulatory region binding"/>
    <property type="evidence" value="ECO:0007669"/>
    <property type="project" value="TreeGrafter"/>
</dbReference>
<dbReference type="AlphaFoldDB" id="A0A969WDA1"/>
<keyword evidence="2" id="KW-0805">Transcription regulation</keyword>
<keyword evidence="3 5" id="KW-0238">DNA-binding</keyword>
<dbReference type="GO" id="GO:0003700">
    <property type="term" value="F:DNA-binding transcription factor activity"/>
    <property type="evidence" value="ECO:0007669"/>
    <property type="project" value="TreeGrafter"/>
</dbReference>
<dbReference type="SUPFAM" id="SSF46689">
    <property type="entry name" value="Homeodomain-like"/>
    <property type="match status" value="1"/>
</dbReference>
<dbReference type="Proteomes" id="UP000653472">
    <property type="component" value="Unassembled WGS sequence"/>
</dbReference>
<dbReference type="PROSITE" id="PS50977">
    <property type="entry name" value="HTH_TETR_2"/>
    <property type="match status" value="1"/>
</dbReference>
<dbReference type="InterPro" id="IPR036271">
    <property type="entry name" value="Tet_transcr_reg_TetR-rel_C_sf"/>
</dbReference>
<comment type="caution">
    <text evidence="7">The sequence shown here is derived from an EMBL/GenBank/DDBJ whole genome shotgun (WGS) entry which is preliminary data.</text>
</comment>
<dbReference type="SUPFAM" id="SSF48498">
    <property type="entry name" value="Tetracyclin repressor-like, C-terminal domain"/>
    <property type="match status" value="1"/>
</dbReference>
<proteinExistence type="predicted"/>
<dbReference type="PANTHER" id="PTHR30055:SF234">
    <property type="entry name" value="HTH-TYPE TRANSCRIPTIONAL REGULATOR BETI"/>
    <property type="match status" value="1"/>
</dbReference>
<evidence type="ECO:0000256" key="2">
    <source>
        <dbReference type="ARBA" id="ARBA00023015"/>
    </source>
</evidence>
<keyword evidence="4" id="KW-0804">Transcription</keyword>
<evidence type="ECO:0000313" key="7">
    <source>
        <dbReference type="EMBL" id="NKF23965.1"/>
    </source>
</evidence>
<evidence type="ECO:0000259" key="6">
    <source>
        <dbReference type="PROSITE" id="PS50977"/>
    </source>
</evidence>
<organism evidence="7 8">
    <name type="scientific">Solimonas marina</name>
    <dbReference type="NCBI Taxonomy" id="2714601"/>
    <lineage>
        <taxon>Bacteria</taxon>
        <taxon>Pseudomonadati</taxon>
        <taxon>Pseudomonadota</taxon>
        <taxon>Gammaproteobacteria</taxon>
        <taxon>Nevskiales</taxon>
        <taxon>Nevskiaceae</taxon>
        <taxon>Solimonas</taxon>
    </lineage>
</organism>